<proteinExistence type="predicted"/>
<keyword evidence="4" id="KW-1185">Reference proteome</keyword>
<feature type="transmembrane region" description="Helical" evidence="2">
    <location>
        <begin position="39"/>
        <end position="63"/>
    </location>
</feature>
<dbReference type="EMBL" id="BMMX01000001">
    <property type="protein sequence ID" value="GGK73464.1"/>
    <property type="molecule type" value="Genomic_DNA"/>
</dbReference>
<reference evidence="3" key="2">
    <citation type="submission" date="2020-09" db="EMBL/GenBank/DDBJ databases">
        <authorList>
            <person name="Sun Q."/>
            <person name="Zhou Y."/>
        </authorList>
    </citation>
    <scope>NUCLEOTIDE SEQUENCE</scope>
    <source>
        <strain evidence="3">CGMCC 4.7299</strain>
    </source>
</reference>
<reference evidence="3" key="1">
    <citation type="journal article" date="2014" name="Int. J. Syst. Evol. Microbiol.">
        <title>Complete genome sequence of Corynebacterium casei LMG S-19264T (=DSM 44701T), isolated from a smear-ripened cheese.</title>
        <authorList>
            <consortium name="US DOE Joint Genome Institute (JGI-PGF)"/>
            <person name="Walter F."/>
            <person name="Albersmeier A."/>
            <person name="Kalinowski J."/>
            <person name="Ruckert C."/>
        </authorList>
    </citation>
    <scope>NUCLEOTIDE SEQUENCE</scope>
    <source>
        <strain evidence="3">CGMCC 4.7299</strain>
    </source>
</reference>
<feature type="compositionally biased region" description="Low complexity" evidence="1">
    <location>
        <begin position="18"/>
        <end position="32"/>
    </location>
</feature>
<evidence type="ECO:0000256" key="1">
    <source>
        <dbReference type="SAM" id="MobiDB-lite"/>
    </source>
</evidence>
<accession>A0A8J3BTL7</accession>
<evidence type="ECO:0000313" key="3">
    <source>
        <dbReference type="EMBL" id="GGK73464.1"/>
    </source>
</evidence>
<keyword evidence="2" id="KW-0812">Transmembrane</keyword>
<evidence type="ECO:0000256" key="2">
    <source>
        <dbReference type="SAM" id="Phobius"/>
    </source>
</evidence>
<dbReference type="AlphaFoldDB" id="A0A8J3BTL7"/>
<gene>
    <name evidence="3" type="ORF">GCM10012284_04170</name>
</gene>
<comment type="caution">
    <text evidence="3">The sequence shown here is derived from an EMBL/GenBank/DDBJ whole genome shotgun (WGS) entry which is preliminary data.</text>
</comment>
<evidence type="ECO:0000313" key="4">
    <source>
        <dbReference type="Proteomes" id="UP000656042"/>
    </source>
</evidence>
<keyword evidence="2" id="KW-0472">Membrane</keyword>
<sequence length="190" mass="19909">MAEEADMSYTTKTPVSNAAPRPGAPAASSGTPRRVAARFVSTAIAAMIAAVTLLITGSGAAYAEGAHFVPEATDVNWDGSVATVTFREVDVALETEETTISVRVTADVYAVCDQGPSTVQIHRMGTSLQANDYPIGEDGVVEGTARVPLRVAGLQLPGYTCQVTWVSVVAYLEDFWTGATLVRRAGEVSI</sequence>
<dbReference type="Proteomes" id="UP000656042">
    <property type="component" value="Unassembled WGS sequence"/>
</dbReference>
<feature type="region of interest" description="Disordered" evidence="1">
    <location>
        <begin position="1"/>
        <end position="32"/>
    </location>
</feature>
<name>A0A8J3BTL7_9ACTN</name>
<protein>
    <submittedName>
        <fullName evidence="3">Uncharacterized protein</fullName>
    </submittedName>
</protein>
<organism evidence="3 4">
    <name type="scientific">Mangrovihabitans endophyticus</name>
    <dbReference type="NCBI Taxonomy" id="1751298"/>
    <lineage>
        <taxon>Bacteria</taxon>
        <taxon>Bacillati</taxon>
        <taxon>Actinomycetota</taxon>
        <taxon>Actinomycetes</taxon>
        <taxon>Micromonosporales</taxon>
        <taxon>Micromonosporaceae</taxon>
        <taxon>Mangrovihabitans</taxon>
    </lineage>
</organism>
<keyword evidence="2" id="KW-1133">Transmembrane helix</keyword>